<evidence type="ECO:0000313" key="2">
    <source>
        <dbReference type="Proteomes" id="UP000516672"/>
    </source>
</evidence>
<dbReference type="Proteomes" id="UP000516672">
    <property type="component" value="Chromosome"/>
</dbReference>
<evidence type="ECO:0000313" key="1">
    <source>
        <dbReference type="EMBL" id="QOD72189.1"/>
    </source>
</evidence>
<dbReference type="RefSeq" id="WP_009499859.1">
    <property type="nucleotide sequence ID" value="NZ_BKOK01000001.1"/>
</dbReference>
<dbReference type="NCBIfam" id="TIGR02681">
    <property type="entry name" value="phage_pRha"/>
    <property type="match status" value="1"/>
</dbReference>
<accession>A0A7H2VFD0</accession>
<organism evidence="1 2">
    <name type="scientific">Acinetobacter seifertii</name>
    <dbReference type="NCBI Taxonomy" id="1530123"/>
    <lineage>
        <taxon>Bacteria</taxon>
        <taxon>Pseudomonadati</taxon>
        <taxon>Pseudomonadota</taxon>
        <taxon>Gammaproteobacteria</taxon>
        <taxon>Moraxellales</taxon>
        <taxon>Moraxellaceae</taxon>
        <taxon>Acinetobacter</taxon>
        <taxon>Acinetobacter calcoaceticus/baumannii complex</taxon>
    </lineage>
</organism>
<dbReference type="EMBL" id="CP061828">
    <property type="protein sequence ID" value="QOD72189.1"/>
    <property type="molecule type" value="Genomic_DNA"/>
</dbReference>
<dbReference type="Pfam" id="PF09669">
    <property type="entry name" value="Phage_pRha"/>
    <property type="match status" value="1"/>
</dbReference>
<reference evidence="1 2" key="1">
    <citation type="submission" date="2020-09" db="EMBL/GenBank/DDBJ databases">
        <authorList>
            <person name="Chen F.-J."/>
            <person name="Lee Y.-T."/>
        </authorList>
    </citation>
    <scope>NUCLEOTIDE SEQUENCE [LARGE SCALE GENOMIC DNA]</scope>
    <source>
        <strain evidence="1 2">AS42</strain>
    </source>
</reference>
<protein>
    <submittedName>
        <fullName evidence="1">Rha family transcriptional regulator</fullName>
    </submittedName>
</protein>
<dbReference type="InterPro" id="IPR014054">
    <property type="entry name" value="Phage_regulatory_Rha"/>
</dbReference>
<name>A0A7H2VFD0_9GAMM</name>
<sequence>MNMMTTLNLRALVTNDNGEPRTTSYAVAQAFGKRHSDVLRSIKNMKCSTKFRERNFAFTLENKKIGNTKRQTGFYQMTERGFMFLVMGFNGEKADAIKEQFIDAFEWMANQLSQVFQSKWARYNSLTNYHQGRKAQISGCASAMGQWRWEKEPLETEIKELEYQLQPQLDFKDAK</sequence>
<dbReference type="AlphaFoldDB" id="A0A7H2VFD0"/>
<reference evidence="2" key="2">
    <citation type="submission" date="2020-10" db="EMBL/GenBank/DDBJ databases">
        <title>Clinical and molecular characterization of Acinetobacter seifertii in Taiwan.</title>
        <authorList>
            <person name="Li L.-H."/>
            <person name="Yang Y.-S."/>
            <person name="Sun J.-R."/>
            <person name="Huang T.-W."/>
            <person name="Huang W.-C."/>
            <person name="Wang Y.-C."/>
            <person name="Kuo T.-H."/>
            <person name="Kuo S.-C."/>
            <person name="Chen T.-L."/>
        </authorList>
    </citation>
    <scope>NUCLEOTIDE SEQUENCE [LARGE SCALE GENOMIC DNA]</scope>
    <source>
        <strain evidence="2">AS42</strain>
    </source>
</reference>
<gene>
    <name evidence="1" type="ORF">IC779_13970</name>
</gene>
<proteinExistence type="predicted"/>